<dbReference type="InterPro" id="IPR002711">
    <property type="entry name" value="HNH"/>
</dbReference>
<dbReference type="AlphaFoldDB" id="A0A6C0FBI7"/>
<name>A0A6C0FBI7_9ZZZZ</name>
<dbReference type="GO" id="GO:0008270">
    <property type="term" value="F:zinc ion binding"/>
    <property type="evidence" value="ECO:0007669"/>
    <property type="project" value="InterPro"/>
</dbReference>
<feature type="domain" description="HNH" evidence="1">
    <location>
        <begin position="23"/>
        <end position="70"/>
    </location>
</feature>
<dbReference type="GO" id="GO:0004519">
    <property type="term" value="F:endonuclease activity"/>
    <property type="evidence" value="ECO:0007669"/>
    <property type="project" value="InterPro"/>
</dbReference>
<dbReference type="CDD" id="cd00085">
    <property type="entry name" value="HNHc"/>
    <property type="match status" value="1"/>
</dbReference>
<dbReference type="GO" id="GO:0003676">
    <property type="term" value="F:nucleic acid binding"/>
    <property type="evidence" value="ECO:0007669"/>
    <property type="project" value="InterPro"/>
</dbReference>
<reference evidence="2" key="1">
    <citation type="journal article" date="2020" name="Nature">
        <title>Giant virus diversity and host interactions through global metagenomics.</title>
        <authorList>
            <person name="Schulz F."/>
            <person name="Roux S."/>
            <person name="Paez-Espino D."/>
            <person name="Jungbluth S."/>
            <person name="Walsh D.A."/>
            <person name="Denef V.J."/>
            <person name="McMahon K.D."/>
            <person name="Konstantinidis K.T."/>
            <person name="Eloe-Fadrosh E.A."/>
            <person name="Kyrpides N.C."/>
            <person name="Woyke T."/>
        </authorList>
    </citation>
    <scope>NUCLEOTIDE SEQUENCE</scope>
    <source>
        <strain evidence="2">GVMAG-S-ERX555967-131</strain>
    </source>
</reference>
<sequence length="94" mass="10774">MGFTAAERQQVWLKYCGKYFEHKCAISWCNNKMNVFQFHVGHNTPKANGGSNNLHNLIPICPNCNQSMGKKYTIDEWDTLHKAKKPSCFCFSVS</sequence>
<dbReference type="Gene3D" id="1.10.30.50">
    <property type="match status" value="1"/>
</dbReference>
<evidence type="ECO:0000259" key="1">
    <source>
        <dbReference type="Pfam" id="PF01844"/>
    </source>
</evidence>
<protein>
    <recommendedName>
        <fullName evidence="1">HNH domain-containing protein</fullName>
    </recommendedName>
</protein>
<organism evidence="2">
    <name type="scientific">viral metagenome</name>
    <dbReference type="NCBI Taxonomy" id="1070528"/>
    <lineage>
        <taxon>unclassified sequences</taxon>
        <taxon>metagenomes</taxon>
        <taxon>organismal metagenomes</taxon>
    </lineage>
</organism>
<dbReference type="Pfam" id="PF01844">
    <property type="entry name" value="HNH"/>
    <property type="match status" value="1"/>
</dbReference>
<evidence type="ECO:0000313" key="2">
    <source>
        <dbReference type="EMBL" id="QHT37250.1"/>
    </source>
</evidence>
<accession>A0A6C0FBI7</accession>
<dbReference type="InterPro" id="IPR003615">
    <property type="entry name" value="HNH_nuc"/>
</dbReference>
<proteinExistence type="predicted"/>
<dbReference type="EMBL" id="MN738791">
    <property type="protein sequence ID" value="QHT37250.1"/>
    <property type="molecule type" value="Genomic_DNA"/>
</dbReference>